<evidence type="ECO:0000313" key="3">
    <source>
        <dbReference type="EMBL" id="PYH91205.1"/>
    </source>
</evidence>
<feature type="domain" description="GYF" evidence="2">
    <location>
        <begin position="752"/>
        <end position="807"/>
    </location>
</feature>
<dbReference type="Pfam" id="PF02213">
    <property type="entry name" value="GYF"/>
    <property type="match status" value="1"/>
</dbReference>
<feature type="compositionally biased region" description="Polar residues" evidence="1">
    <location>
        <begin position="450"/>
        <end position="459"/>
    </location>
</feature>
<evidence type="ECO:0000313" key="4">
    <source>
        <dbReference type="Proteomes" id="UP000247810"/>
    </source>
</evidence>
<feature type="region of interest" description="Disordered" evidence="1">
    <location>
        <begin position="1347"/>
        <end position="1379"/>
    </location>
</feature>
<name>A0A319D0X6_9EURO</name>
<dbReference type="InterPro" id="IPR035445">
    <property type="entry name" value="GYF-like_dom_sf"/>
</dbReference>
<organism evidence="3 4">
    <name type="scientific">Aspergillus ellipticus CBS 707.79</name>
    <dbReference type="NCBI Taxonomy" id="1448320"/>
    <lineage>
        <taxon>Eukaryota</taxon>
        <taxon>Fungi</taxon>
        <taxon>Dikarya</taxon>
        <taxon>Ascomycota</taxon>
        <taxon>Pezizomycotina</taxon>
        <taxon>Eurotiomycetes</taxon>
        <taxon>Eurotiomycetidae</taxon>
        <taxon>Eurotiales</taxon>
        <taxon>Aspergillaceae</taxon>
        <taxon>Aspergillus</taxon>
        <taxon>Aspergillus subgen. Circumdati</taxon>
    </lineage>
</organism>
<feature type="region of interest" description="Disordered" evidence="1">
    <location>
        <begin position="181"/>
        <end position="372"/>
    </location>
</feature>
<evidence type="ECO:0000256" key="1">
    <source>
        <dbReference type="SAM" id="MobiDB-lite"/>
    </source>
</evidence>
<feature type="region of interest" description="Disordered" evidence="1">
    <location>
        <begin position="669"/>
        <end position="742"/>
    </location>
</feature>
<feature type="compositionally biased region" description="Basic and acidic residues" evidence="1">
    <location>
        <begin position="512"/>
        <end position="522"/>
    </location>
</feature>
<dbReference type="CDD" id="cd00072">
    <property type="entry name" value="GYF"/>
    <property type="match status" value="1"/>
</dbReference>
<feature type="region of interest" description="Disordered" evidence="1">
    <location>
        <begin position="394"/>
        <end position="546"/>
    </location>
</feature>
<feature type="compositionally biased region" description="Basic and acidic residues" evidence="1">
    <location>
        <begin position="1203"/>
        <end position="1218"/>
    </location>
</feature>
<feature type="region of interest" description="Disordered" evidence="1">
    <location>
        <begin position="1233"/>
        <end position="1325"/>
    </location>
</feature>
<feature type="compositionally biased region" description="Low complexity" evidence="1">
    <location>
        <begin position="1251"/>
        <end position="1278"/>
    </location>
</feature>
<keyword evidence="4" id="KW-1185">Reference proteome</keyword>
<feature type="compositionally biased region" description="Polar residues" evidence="1">
    <location>
        <begin position="694"/>
        <end position="712"/>
    </location>
</feature>
<feature type="region of interest" description="Disordered" evidence="1">
    <location>
        <begin position="1"/>
        <end position="90"/>
    </location>
</feature>
<dbReference type="SUPFAM" id="SSF55277">
    <property type="entry name" value="GYF domain"/>
    <property type="match status" value="1"/>
</dbReference>
<proteinExistence type="predicted"/>
<reference evidence="3 4" key="1">
    <citation type="submission" date="2018-02" db="EMBL/GenBank/DDBJ databases">
        <title>The genomes of Aspergillus section Nigri reveals drivers in fungal speciation.</title>
        <authorList>
            <consortium name="DOE Joint Genome Institute"/>
            <person name="Vesth T.C."/>
            <person name="Nybo J."/>
            <person name="Theobald S."/>
            <person name="Brandl J."/>
            <person name="Frisvad J.C."/>
            <person name="Nielsen K.F."/>
            <person name="Lyhne E.K."/>
            <person name="Kogle M.E."/>
            <person name="Kuo A."/>
            <person name="Riley R."/>
            <person name="Clum A."/>
            <person name="Nolan M."/>
            <person name="Lipzen A."/>
            <person name="Salamov A."/>
            <person name="Henrissat B."/>
            <person name="Wiebenga A."/>
            <person name="De vries R.P."/>
            <person name="Grigoriev I.V."/>
            <person name="Mortensen U.H."/>
            <person name="Andersen M.R."/>
            <person name="Baker S.E."/>
        </authorList>
    </citation>
    <scope>NUCLEOTIDE SEQUENCE [LARGE SCALE GENOMIC DNA]</scope>
    <source>
        <strain evidence="3 4">CBS 707.79</strain>
    </source>
</reference>
<feature type="compositionally biased region" description="Polar residues" evidence="1">
    <location>
        <begin position="487"/>
        <end position="509"/>
    </location>
</feature>
<feature type="compositionally biased region" description="Polar residues" evidence="1">
    <location>
        <begin position="36"/>
        <end position="84"/>
    </location>
</feature>
<dbReference type="Proteomes" id="UP000247810">
    <property type="component" value="Unassembled WGS sequence"/>
</dbReference>
<dbReference type="EMBL" id="KZ825953">
    <property type="protein sequence ID" value="PYH91205.1"/>
    <property type="molecule type" value="Genomic_DNA"/>
</dbReference>
<dbReference type="PANTHER" id="PTHR14445:SF36">
    <property type="entry name" value="FI03272P-RELATED"/>
    <property type="match status" value="1"/>
</dbReference>
<dbReference type="PROSITE" id="PS50829">
    <property type="entry name" value="GYF"/>
    <property type="match status" value="1"/>
</dbReference>
<feature type="compositionally biased region" description="Pro residues" evidence="1">
    <location>
        <begin position="1139"/>
        <end position="1152"/>
    </location>
</feature>
<feature type="region of interest" description="Disordered" evidence="1">
    <location>
        <begin position="1478"/>
        <end position="1522"/>
    </location>
</feature>
<sequence>MPTPLPSSFASAAAGTTHDSSSRRGDGTAGGEWSRSRMNGATQTFRRPSVATNPSHNRDASQPTSATTPTVGTYTPPHMSSNYPSALRNGVANDTRYNKDQLLSLYKNQRESGVLGKNVAEYFVADWNPHETSPVNGAWGKREDSKDNPSGPEVCWDHGGHIEPLGLMDMTDDEKELFTLSVNSPLKPPPTNASKENAGPGTGVRKLSISQGHINNNYNTASPSAGRPGPRRRETGDSTGNPMSPTTAGSRFFREESNTATPPPSLLRRKTDFRDTSSAARWEEKEKENGGREAGADVASPFGSLKRSSTNPLNVAQGAAANSPWGSASHNANFSPMGAFGAFSLGTGTSAGAGPGTATTPTTEKKAGFGSLRGESRLKGLFSKDSSEDIAAAIKEKSSLSSLERLGEGEGERRAQSPWGEPVKTRTGRSETNPFSEELRSGSAALGGSQEISTPSQAADQLGFSAFGMTSSIPGFRELMQSHENSRNPTPSLLQGHEPTSPTNTNPYQSPHGDRGVDRVGDDDVETDGSDIQNTTHPGIHGLRDNSTAFGSIRRVGSGMDLPAIDRSQTSSAAGNRSFSNLGGLGGLSGLGGAAGWPTSAAVGTPTRERSAFAGGFGDPIFGTMGDLQSPSLSSLGGSGLFSPHAGISGTGSLGRSSKLGSLFPAAMQEQMQGEPRPDLALDDGSRQPDLPTSDKQGQPSQPASTSDSTPVSAVGSIPTSMAPDAPPPSQTPGQLGSVPPAQQRTMVMPDRMRWIYRDPQGNIQGPWTGLEMHDWFKAGFFSPDLQIKKLEDPEFEPLAQLVRRIGNSREPFLVPQIGIPHGPDPNPTPWTGSTTGTAQPPFPGSFPSFGTTLTAEQQNALERRKQEEQYLMARQKEHLAQQQALMKQMQFQGVPHSGIHPHQLQHHSSAHSLHSQPSFGSIASPVGFQPSPIQAPMQQPQSVAGFFDAATPGRTNPLPNVGPQMLGTEIGQDQLPALLDRLNVSRPDPFAFGTPSSFSGRQPDSLFHQQQVANMLQDRARLQQEQDQFDSTQGDSLFDQQAREERLRQFHALRAQEEELGLRTAEGLPTHPAQEVELEVAESVTTTEEPALTLSQQVQKAASAQRQQLEQQEQQEQQQREEQSSEAAWSTTDSAMPQPFPPPPSASPLPAPAAQRNRQNVAESLAANSRSQTQTPVEAPTTSIAPWAKEVNEMPKGPSLKEIQEAEARSAAQKEELAAAARRAQLLAEQERLSQAQVQAPGLPSTANWASSGSPATPTSAGSVWSSKGPAASSAKKTLAQIQKEEEARKQRMAAAAAAAQSAAVSPPAAPSSTGKRYADLASKAPAVAASPVSAAASGAWTTVGAGGKPKAPPVAPAGPRSSSGTTPAPVSPVKPKPVTVATPRTVVATPPVNQNRAVEEFTKWAKLALGKGLNSNINVDDFVQQLLFLPAEAEIISDSVYANSQTLDGRRFAEEFIRRRKLADKGIVDPVSASAFGEKSTGGWSEVAKKGSNASSNAHREEDNSSAAFKVVAPRKKGKR</sequence>
<feature type="compositionally biased region" description="Polar residues" evidence="1">
    <location>
        <begin position="1157"/>
        <end position="1185"/>
    </location>
</feature>
<dbReference type="SMART" id="SM00444">
    <property type="entry name" value="GYF"/>
    <property type="match status" value="1"/>
</dbReference>
<dbReference type="InterPro" id="IPR051640">
    <property type="entry name" value="GRB10-interact_GYF"/>
</dbReference>
<dbReference type="InterPro" id="IPR003169">
    <property type="entry name" value="GYF"/>
</dbReference>
<gene>
    <name evidence="3" type="ORF">BO71DRAFT_486480</name>
</gene>
<feature type="region of interest" description="Disordered" evidence="1">
    <location>
        <begin position="134"/>
        <end position="159"/>
    </location>
</feature>
<protein>
    <recommendedName>
        <fullName evidence="2">GYF domain-containing protein</fullName>
    </recommendedName>
</protein>
<feature type="compositionally biased region" description="Polar residues" evidence="1">
    <location>
        <begin position="324"/>
        <end position="334"/>
    </location>
</feature>
<feature type="compositionally biased region" description="Basic and acidic residues" evidence="1">
    <location>
        <begin position="676"/>
        <end position="687"/>
    </location>
</feature>
<feature type="compositionally biased region" description="Low complexity" evidence="1">
    <location>
        <begin position="1295"/>
        <end position="1314"/>
    </location>
</feature>
<accession>A0A319D0X6</accession>
<dbReference type="PANTHER" id="PTHR14445">
    <property type="entry name" value="GRB10 INTERACTING GYF PROTEIN"/>
    <property type="match status" value="1"/>
</dbReference>
<feature type="compositionally biased region" description="Polar residues" evidence="1">
    <location>
        <begin position="208"/>
        <end position="220"/>
    </location>
</feature>
<feature type="region of interest" description="Disordered" evidence="1">
    <location>
        <begin position="1097"/>
        <end position="1221"/>
    </location>
</feature>
<dbReference type="OrthoDB" id="48509at2759"/>
<feature type="compositionally biased region" description="Basic and acidic residues" evidence="1">
    <location>
        <begin position="269"/>
        <end position="295"/>
    </location>
</feature>
<dbReference type="GO" id="GO:0005829">
    <property type="term" value="C:cytosol"/>
    <property type="evidence" value="ECO:0007669"/>
    <property type="project" value="TreeGrafter"/>
</dbReference>
<feature type="compositionally biased region" description="Polar residues" evidence="1">
    <location>
        <begin position="237"/>
        <end position="249"/>
    </location>
</feature>
<feature type="compositionally biased region" description="Polar residues" evidence="1">
    <location>
        <begin position="1"/>
        <end position="10"/>
    </location>
</feature>
<dbReference type="STRING" id="1448320.A0A319D0X6"/>
<dbReference type="Gene3D" id="3.30.1490.40">
    <property type="match status" value="1"/>
</dbReference>
<dbReference type="VEuPathDB" id="FungiDB:BO71DRAFT_486480"/>
<evidence type="ECO:0000259" key="2">
    <source>
        <dbReference type="PROSITE" id="PS50829"/>
    </source>
</evidence>
<feature type="compositionally biased region" description="Low complexity" evidence="1">
    <location>
        <begin position="1102"/>
        <end position="1118"/>
    </location>
</feature>
<feature type="compositionally biased region" description="Basic and acidic residues" evidence="1">
    <location>
        <begin position="405"/>
        <end position="415"/>
    </location>
</feature>